<comment type="caution">
    <text evidence="1">The sequence shown here is derived from an EMBL/GenBank/DDBJ whole genome shotgun (WGS) entry which is preliminary data.</text>
</comment>
<reference evidence="1 2" key="1">
    <citation type="submission" date="2023-04" db="EMBL/GenBank/DDBJ databases">
        <title>Genome of Basidiobolus ranarum AG-B5.</title>
        <authorList>
            <person name="Stajich J.E."/>
            <person name="Carter-House D."/>
            <person name="Gryganskyi A."/>
        </authorList>
    </citation>
    <scope>NUCLEOTIDE SEQUENCE [LARGE SCALE GENOMIC DNA]</scope>
    <source>
        <strain evidence="1 2">AG-B5</strain>
    </source>
</reference>
<protein>
    <submittedName>
        <fullName evidence="1">Uncharacterized protein</fullName>
    </submittedName>
</protein>
<dbReference type="Proteomes" id="UP001479436">
    <property type="component" value="Unassembled WGS sequence"/>
</dbReference>
<keyword evidence="2" id="KW-1185">Reference proteome</keyword>
<dbReference type="EMBL" id="JASJQH010008580">
    <property type="protein sequence ID" value="KAK9687910.1"/>
    <property type="molecule type" value="Genomic_DNA"/>
</dbReference>
<gene>
    <name evidence="1" type="ORF">K7432_014595</name>
</gene>
<organism evidence="1 2">
    <name type="scientific">Basidiobolus ranarum</name>
    <dbReference type="NCBI Taxonomy" id="34480"/>
    <lineage>
        <taxon>Eukaryota</taxon>
        <taxon>Fungi</taxon>
        <taxon>Fungi incertae sedis</taxon>
        <taxon>Zoopagomycota</taxon>
        <taxon>Entomophthoromycotina</taxon>
        <taxon>Basidiobolomycetes</taxon>
        <taxon>Basidiobolales</taxon>
        <taxon>Basidiobolaceae</taxon>
        <taxon>Basidiobolus</taxon>
    </lineage>
</organism>
<accession>A0ABR2VPQ8</accession>
<sequence length="67" mass="7839">MGQFLRFEMVSTRVKKTTMLQHQTAADAYQQVRSMAVELGPARRIEMLIESHHKTKAHLDKTRKKDK</sequence>
<name>A0ABR2VPQ8_9FUNG</name>
<proteinExistence type="predicted"/>
<evidence type="ECO:0000313" key="2">
    <source>
        <dbReference type="Proteomes" id="UP001479436"/>
    </source>
</evidence>
<evidence type="ECO:0000313" key="1">
    <source>
        <dbReference type="EMBL" id="KAK9687910.1"/>
    </source>
</evidence>